<evidence type="ECO:0000256" key="1">
    <source>
        <dbReference type="ARBA" id="ARBA00007441"/>
    </source>
</evidence>
<dbReference type="Proteomes" id="UP000018468">
    <property type="component" value="Linkage group LG11"/>
</dbReference>
<feature type="region of interest" description="Disordered" evidence="3">
    <location>
        <begin position="79"/>
        <end position="104"/>
    </location>
</feature>
<dbReference type="GO" id="GO:0030170">
    <property type="term" value="F:pyridoxal phosphate binding"/>
    <property type="evidence" value="ECO:0007669"/>
    <property type="project" value="InterPro"/>
</dbReference>
<dbReference type="InterPro" id="IPR004839">
    <property type="entry name" value="Aminotransferase_I/II_large"/>
</dbReference>
<dbReference type="PANTHER" id="PTHR43795">
    <property type="entry name" value="BIFUNCTIONAL ASPARTATE AMINOTRANSFERASE AND GLUTAMATE/ASPARTATE-PREPHENATE AMINOTRANSFERASE-RELATED"/>
    <property type="match status" value="1"/>
</dbReference>
<dbReference type="InterPro" id="IPR015422">
    <property type="entry name" value="PyrdxlP-dep_Trfase_small"/>
</dbReference>
<dbReference type="Pfam" id="PF00155">
    <property type="entry name" value="Aminotran_1_2"/>
    <property type="match status" value="1"/>
</dbReference>
<evidence type="ECO:0000256" key="2">
    <source>
        <dbReference type="ARBA" id="ARBA00022898"/>
    </source>
</evidence>
<dbReference type="GeneTree" id="ENSGT00940000167569"/>
<dbReference type="InterPro" id="IPR004838">
    <property type="entry name" value="NHTrfase_class1_PyrdxlP-BS"/>
</dbReference>
<dbReference type="Bgee" id="ENSLOCG00000010663">
    <property type="expression patterns" value="Expressed in zone of skin and 13 other cell types or tissues"/>
</dbReference>
<dbReference type="PANTHER" id="PTHR43795:SF51">
    <property type="entry name" value="AMINOTRANSFERASE CLASS I_CLASSII DOMAIN-CONTAINING PROTEIN"/>
    <property type="match status" value="1"/>
</dbReference>
<dbReference type="STRING" id="7918.ENSLOCP00000013063"/>
<dbReference type="GO" id="GO:0008483">
    <property type="term" value="F:transaminase activity"/>
    <property type="evidence" value="ECO:0000318"/>
    <property type="project" value="GO_Central"/>
</dbReference>
<accession>W5MXF4</accession>
<feature type="compositionally biased region" description="Basic and acidic residues" evidence="3">
    <location>
        <begin position="86"/>
        <end position="96"/>
    </location>
</feature>
<dbReference type="Gene3D" id="3.40.640.10">
    <property type="entry name" value="Type I PLP-dependent aspartate aminotransferase-like (Major domain)"/>
    <property type="match status" value="1"/>
</dbReference>
<name>W5MXF4_LEPOC</name>
<reference evidence="5" key="2">
    <citation type="submission" date="2025-08" db="UniProtKB">
        <authorList>
            <consortium name="Ensembl"/>
        </authorList>
    </citation>
    <scope>IDENTIFICATION</scope>
</reference>
<dbReference type="InterPro" id="IPR050478">
    <property type="entry name" value="Ethylene_sulfur-biosynth"/>
</dbReference>
<evidence type="ECO:0000313" key="6">
    <source>
        <dbReference type="Proteomes" id="UP000018468"/>
    </source>
</evidence>
<dbReference type="Gene3D" id="3.90.1150.10">
    <property type="entry name" value="Aspartate Aminotransferase, domain 1"/>
    <property type="match status" value="2"/>
</dbReference>
<dbReference type="AlphaFoldDB" id="W5MXF4"/>
<dbReference type="SUPFAM" id="SSF53383">
    <property type="entry name" value="PLP-dependent transferases"/>
    <property type="match status" value="1"/>
</dbReference>
<proteinExistence type="inferred from homology"/>
<dbReference type="EMBL" id="AHAT01004644">
    <property type="status" value="NOT_ANNOTATED_CDS"/>
    <property type="molecule type" value="Genomic_DNA"/>
</dbReference>
<reference evidence="6" key="1">
    <citation type="submission" date="2011-12" db="EMBL/GenBank/DDBJ databases">
        <title>The Draft Genome of Lepisosteus oculatus.</title>
        <authorList>
            <consortium name="The Broad Institute Genome Assembly &amp; Analysis Group"/>
            <consortium name="Computational R&amp;D Group"/>
            <consortium name="and Sequencing Platform"/>
            <person name="Di Palma F."/>
            <person name="Alfoldi J."/>
            <person name="Johnson J."/>
            <person name="Berlin A."/>
            <person name="Gnerre S."/>
            <person name="Jaffe D."/>
            <person name="MacCallum I."/>
            <person name="Young S."/>
            <person name="Walker B.J."/>
            <person name="Lander E.S."/>
            <person name="Lindblad-Toh K."/>
        </authorList>
    </citation>
    <scope>NUCLEOTIDE SEQUENCE [LARGE SCALE GENOMIC DNA]</scope>
</reference>
<dbReference type="InterPro" id="IPR015421">
    <property type="entry name" value="PyrdxlP-dep_Trfase_major"/>
</dbReference>
<keyword evidence="2" id="KW-0663">Pyridoxal phosphate</keyword>
<organism evidence="5 6">
    <name type="scientific">Lepisosteus oculatus</name>
    <name type="common">Spotted gar</name>
    <dbReference type="NCBI Taxonomy" id="7918"/>
    <lineage>
        <taxon>Eukaryota</taxon>
        <taxon>Metazoa</taxon>
        <taxon>Chordata</taxon>
        <taxon>Craniata</taxon>
        <taxon>Vertebrata</taxon>
        <taxon>Euteleostomi</taxon>
        <taxon>Actinopterygii</taxon>
        <taxon>Neopterygii</taxon>
        <taxon>Holostei</taxon>
        <taxon>Semionotiformes</taxon>
        <taxon>Lepisosteidae</taxon>
        <taxon>Lepisosteus</taxon>
    </lineage>
</organism>
<keyword evidence="6" id="KW-1185">Reference proteome</keyword>
<evidence type="ECO:0000256" key="3">
    <source>
        <dbReference type="SAM" id="MobiDB-lite"/>
    </source>
</evidence>
<protein>
    <recommendedName>
        <fullName evidence="4">Aminotransferase class I/classII large domain-containing protein</fullName>
    </recommendedName>
</protein>
<evidence type="ECO:0000259" key="4">
    <source>
        <dbReference type="Pfam" id="PF00155"/>
    </source>
</evidence>
<dbReference type="PROSITE" id="PS00105">
    <property type="entry name" value="AA_TRANSFER_CLASS_1"/>
    <property type="match status" value="1"/>
</dbReference>
<reference evidence="5" key="3">
    <citation type="submission" date="2025-09" db="UniProtKB">
        <authorList>
            <consortium name="Ensembl"/>
        </authorList>
    </citation>
    <scope>IDENTIFICATION</scope>
</reference>
<dbReference type="Ensembl" id="ENSLOCT00000013091.1">
    <property type="protein sequence ID" value="ENSLOCP00000013063.1"/>
    <property type="gene ID" value="ENSLOCG00000010663.1"/>
</dbReference>
<dbReference type="eggNOG" id="KOG0256">
    <property type="taxonomic scope" value="Eukaryota"/>
</dbReference>
<dbReference type="GO" id="GO:0006520">
    <property type="term" value="P:amino acid metabolic process"/>
    <property type="evidence" value="ECO:0000318"/>
    <property type="project" value="GO_Central"/>
</dbReference>
<sequence length="484" mass="54210">MESNLSSRGARIAAYRGVHRTGFDMYIKDPFNKENNPQGILNFGNSENKLCYDILEERIQLEYCLSKASDSLAFRGVVARGSSRGSPRDHGEEERMNSTGPAQATSKLSRAQANCLTPELLQYSDLQGLRGFREETADFLTEYCRAPTPLNPEHIVVLNGCTSALAALTTVLMEPGDGYLIPSPYYGGIATYTWLYGEVNPVPVPLDSKISRGKGYPLMLAVDKLEDAMSEATKKGIRVRGLILTNPHNPLGVVYPAEVLMDCLEFAHRYKLHVIVDEIYMLSVYDGKAFTSIHSFESLPDPERTHVLWGFSKDFALAGLRVGTVHTRNQEVRRALIRLASFHSCAGPTQQLLTHLLQDRDWINTTFLPSNRRRLLESRAILVKGLQDIGVSVLKSSAGFFVWADLRSFLKEQSFEAEMDLWWRLIHEKVFISPGQVFSSCEPGWFRVVFSDTVENIKIGVDRIKKALGAPAIIAEKYVHHHAS</sequence>
<dbReference type="CDD" id="cd00609">
    <property type="entry name" value="AAT_like"/>
    <property type="match status" value="1"/>
</dbReference>
<dbReference type="InParanoid" id="W5MXF4"/>
<evidence type="ECO:0000313" key="5">
    <source>
        <dbReference type="Ensembl" id="ENSLOCP00000013063.1"/>
    </source>
</evidence>
<feature type="domain" description="Aminotransferase class I/classII large" evidence="4">
    <location>
        <begin position="116"/>
        <end position="464"/>
    </location>
</feature>
<comment type="similarity">
    <text evidence="1">Belongs to the class-I pyridoxal-phosphate-dependent aminotransferase family.</text>
</comment>
<dbReference type="EMBL" id="AHAT01004645">
    <property type="status" value="NOT_ANNOTATED_CDS"/>
    <property type="molecule type" value="Genomic_DNA"/>
</dbReference>
<dbReference type="InterPro" id="IPR015424">
    <property type="entry name" value="PyrdxlP-dep_Trfase"/>
</dbReference>
<dbReference type="OMA" id="KIPWRYA"/>